<dbReference type="InterPro" id="IPR037673">
    <property type="entry name" value="MSC/AndL"/>
</dbReference>
<dbReference type="AlphaFoldDB" id="A0A6C0IUH2"/>
<name>A0A6C0IUH2_9ZZZZ</name>
<proteinExistence type="predicted"/>
<organism evidence="2">
    <name type="scientific">viral metagenome</name>
    <dbReference type="NCBI Taxonomy" id="1070528"/>
    <lineage>
        <taxon>unclassified sequences</taxon>
        <taxon>metagenomes</taxon>
        <taxon>organismal metagenomes</taxon>
    </lineage>
</organism>
<keyword evidence="1" id="KW-1133">Transmembrane helix</keyword>
<sequence length="118" mass="13102">MIASYIDFLTTFNVIGLAIGFIIGANLQDIANAIISDLIMPFINPILEKMSGDKGFIYEMPGGIKFNLDKLVEASIKFIALSIVIFALMTYGVNIKKPTKWVEVRNFDKLVSALKKVK</sequence>
<dbReference type="Gene3D" id="1.10.1200.120">
    <property type="entry name" value="Large-conductance mechanosensitive channel, MscL, domain 1"/>
    <property type="match status" value="1"/>
</dbReference>
<protein>
    <recommendedName>
        <fullName evidence="3">Large conductance mechanosensitive channel protein</fullName>
    </recommendedName>
</protein>
<evidence type="ECO:0000256" key="1">
    <source>
        <dbReference type="SAM" id="Phobius"/>
    </source>
</evidence>
<evidence type="ECO:0000313" key="2">
    <source>
        <dbReference type="EMBL" id="QHT95213.1"/>
    </source>
</evidence>
<accession>A0A6C0IUH2</accession>
<keyword evidence="1" id="KW-0812">Transmembrane</keyword>
<feature type="transmembrane region" description="Helical" evidence="1">
    <location>
        <begin position="12"/>
        <end position="35"/>
    </location>
</feature>
<dbReference type="EMBL" id="MN740236">
    <property type="protein sequence ID" value="QHT95213.1"/>
    <property type="molecule type" value="Genomic_DNA"/>
</dbReference>
<reference evidence="2" key="1">
    <citation type="journal article" date="2020" name="Nature">
        <title>Giant virus diversity and host interactions through global metagenomics.</title>
        <authorList>
            <person name="Schulz F."/>
            <person name="Roux S."/>
            <person name="Paez-Espino D."/>
            <person name="Jungbluth S."/>
            <person name="Walsh D.A."/>
            <person name="Denef V.J."/>
            <person name="McMahon K.D."/>
            <person name="Konstantinidis K.T."/>
            <person name="Eloe-Fadrosh E.A."/>
            <person name="Kyrpides N.C."/>
            <person name="Woyke T."/>
        </authorList>
    </citation>
    <scope>NUCLEOTIDE SEQUENCE</scope>
    <source>
        <strain evidence="2">GVMAG-M-3300024261-37</strain>
    </source>
</reference>
<feature type="transmembrane region" description="Helical" evidence="1">
    <location>
        <begin position="74"/>
        <end position="93"/>
    </location>
</feature>
<dbReference type="Pfam" id="PF01741">
    <property type="entry name" value="MscL"/>
    <property type="match status" value="1"/>
</dbReference>
<evidence type="ECO:0008006" key="3">
    <source>
        <dbReference type="Google" id="ProtNLM"/>
    </source>
</evidence>
<dbReference type="SUPFAM" id="SSF81330">
    <property type="entry name" value="Gated mechanosensitive channel"/>
    <property type="match status" value="1"/>
</dbReference>
<dbReference type="InterPro" id="IPR036019">
    <property type="entry name" value="MscL_channel"/>
</dbReference>
<keyword evidence="1" id="KW-0472">Membrane</keyword>